<gene>
    <name evidence="1" type="ORF">CL2_14620</name>
</gene>
<evidence type="ECO:0000313" key="2">
    <source>
        <dbReference type="Proteomes" id="UP000008960"/>
    </source>
</evidence>
<dbReference type="RefSeq" id="WP_015530478.1">
    <property type="nucleotide sequence ID" value="NC_021016.1"/>
</dbReference>
<reference evidence="1 2" key="2">
    <citation type="submission" date="2010-03" db="EMBL/GenBank/DDBJ databases">
        <authorList>
            <person name="Pajon A."/>
        </authorList>
    </citation>
    <scope>NUCLEOTIDE SEQUENCE [LARGE SCALE GENOMIC DNA]</scope>
    <source>
        <strain evidence="1 2">SSC/2</strain>
    </source>
</reference>
<accession>D4N0L3</accession>
<name>D4N0L3_ANAHA</name>
<evidence type="ECO:0000313" key="1">
    <source>
        <dbReference type="EMBL" id="CBL38408.1"/>
    </source>
</evidence>
<dbReference type="EMBL" id="FP929061">
    <property type="protein sequence ID" value="CBL38408.1"/>
    <property type="molecule type" value="Genomic_DNA"/>
</dbReference>
<reference evidence="1 2" key="1">
    <citation type="submission" date="2010-03" db="EMBL/GenBank/DDBJ databases">
        <title>The genome sequence of Clostridiales sp. SSC/2.</title>
        <authorList>
            <consortium name="metaHIT consortium -- http://www.metahit.eu/"/>
            <person name="Pajon A."/>
            <person name="Turner K."/>
            <person name="Parkhill J."/>
            <person name="Duncan S."/>
            <person name="Flint H."/>
        </authorList>
    </citation>
    <scope>NUCLEOTIDE SEQUENCE [LARGE SCALE GENOMIC DNA]</scope>
    <source>
        <strain evidence="1 2">SSC/2</strain>
    </source>
</reference>
<proteinExistence type="predicted"/>
<dbReference type="AlphaFoldDB" id="D4N0L3"/>
<sequence>MKEILCRVYFNYEHIPRFMTNRMSDWFIKNRHSVVKVYHNHIEEVNKKWELTGAPYSFGDYLEDINPEYVKEIQKTIQPFINDINKKFIFFKFKIDQYGDIVGYIPFIKNSKLWITLEEL</sequence>
<organism evidence="1 2">
    <name type="scientific">Anaerostipes hadrus</name>
    <dbReference type="NCBI Taxonomy" id="649756"/>
    <lineage>
        <taxon>Bacteria</taxon>
        <taxon>Bacillati</taxon>
        <taxon>Bacillota</taxon>
        <taxon>Clostridia</taxon>
        <taxon>Lachnospirales</taxon>
        <taxon>Lachnospiraceae</taxon>
        <taxon>Anaerostipes</taxon>
    </lineage>
</organism>
<protein>
    <submittedName>
        <fullName evidence="1">Uncharacterized protein</fullName>
    </submittedName>
</protein>
<dbReference type="Proteomes" id="UP000008960">
    <property type="component" value="Chromosome"/>
</dbReference>
<dbReference type="KEGG" id="bprl:CL2_14620"/>